<feature type="compositionally biased region" description="Basic residues" evidence="7">
    <location>
        <begin position="397"/>
        <end position="406"/>
    </location>
</feature>
<dbReference type="OrthoDB" id="3370at2759"/>
<protein>
    <submittedName>
        <fullName evidence="10">Putative atp-dependent rna helicase</fullName>
    </submittedName>
</protein>
<dbReference type="InterPro" id="IPR027417">
    <property type="entry name" value="P-loop_NTPase"/>
</dbReference>
<dbReference type="PANTHER" id="PTHR47959">
    <property type="entry name" value="ATP-DEPENDENT RNA HELICASE RHLE-RELATED"/>
    <property type="match status" value="1"/>
</dbReference>
<comment type="similarity">
    <text evidence="5">Belongs to the DEAD box helicase family.</text>
</comment>
<feature type="domain" description="Helicase ATP-binding" evidence="8">
    <location>
        <begin position="1"/>
        <end position="267"/>
    </location>
</feature>
<evidence type="ECO:0000256" key="2">
    <source>
        <dbReference type="ARBA" id="ARBA00022801"/>
    </source>
</evidence>
<proteinExistence type="inferred from homology"/>
<feature type="domain" description="Helicase C-terminal" evidence="9">
    <location>
        <begin position="585"/>
        <end position="757"/>
    </location>
</feature>
<evidence type="ECO:0000256" key="7">
    <source>
        <dbReference type="SAM" id="MobiDB-lite"/>
    </source>
</evidence>
<evidence type="ECO:0000256" key="5">
    <source>
        <dbReference type="RuleBase" id="RU000492"/>
    </source>
</evidence>
<dbReference type="GO" id="GO:0003676">
    <property type="term" value="F:nucleic acid binding"/>
    <property type="evidence" value="ECO:0007669"/>
    <property type="project" value="InterPro"/>
</dbReference>
<dbReference type="PROSITE" id="PS00039">
    <property type="entry name" value="DEAD_ATP_HELICASE"/>
    <property type="match status" value="1"/>
</dbReference>
<evidence type="ECO:0000259" key="9">
    <source>
        <dbReference type="PROSITE" id="PS51194"/>
    </source>
</evidence>
<dbReference type="Proteomes" id="UP000324800">
    <property type="component" value="Unassembled WGS sequence"/>
</dbReference>
<dbReference type="CDD" id="cd18787">
    <property type="entry name" value="SF2_C_DEAD"/>
    <property type="match status" value="1"/>
</dbReference>
<dbReference type="SUPFAM" id="SSF52540">
    <property type="entry name" value="P-loop containing nucleoside triphosphate hydrolases"/>
    <property type="match status" value="2"/>
</dbReference>
<dbReference type="GO" id="GO:0005829">
    <property type="term" value="C:cytosol"/>
    <property type="evidence" value="ECO:0007669"/>
    <property type="project" value="TreeGrafter"/>
</dbReference>
<evidence type="ECO:0000259" key="8">
    <source>
        <dbReference type="PROSITE" id="PS51192"/>
    </source>
</evidence>
<keyword evidence="2 5" id="KW-0378">Hydrolase</keyword>
<dbReference type="SMART" id="SM00490">
    <property type="entry name" value="HELICc"/>
    <property type="match status" value="1"/>
</dbReference>
<dbReference type="GO" id="GO:0016787">
    <property type="term" value="F:hydrolase activity"/>
    <property type="evidence" value="ECO:0007669"/>
    <property type="project" value="UniProtKB-KW"/>
</dbReference>
<sequence length="758" mass="86970">MWGDVCVCSPTGSGKTLAYVVPIVDSLSENPVTTLRALVLVPTKELANQVAEVFNPFCQRLGLKLALASGQQQFENEMAQISSEQVDILVCTPGRLVDHINHNYTFSLEQLQYLVIDEADRLMSEEYSGWIEAIYTSISGNAHPMPLPIFSQEQIIQQSKNSIGNFIDWITPKQSSLNDIDMNILKQVDPQAAMMRNQWKRIQSKQINQSSYNQTKYKGSKSHLLNQFTLDSFRWNKPPLKTLLFSATLTQDPQKFAALRLDSPILIKSNKGAADVIHTIQQQQKVDVEKEQIIKESLDLDKIKENIEEQKQDQLLLSKDEEISDEENIDEQSTSQTSYNLPSQLDEYFVLSEAEEKPLVLLRILYLWLSGREVVQSNIVYRKEVKDWKSKQEQAFKKRRNKKQVKKQQQMKEVLDKDDISEQDDNQEELGNVSIRSQSPNTKQANKDSIILFKQPYVGQVIIFVKTKEAAHSLYLFLNMWRQINESVTLVNKQGLSRKQQKQQKKQQNISKKQKKMQKDVDKSGMQKDKDSDQEEEEGDEEEEDQKEIIQIISQTQSALQSRVQTPSLQTQQSQDLQLHDISMNVVEFSKNIPLQQKDRIYKQLKDLQQKAEQIALEILEKEKKMKENQKKGSEAQIKELQINTSQQQQTSSCNTSTESHQSPSQYIIPYQTNFINVIVSSDSLARGIDLTSISLVICYDTPSKIETYVHRMGRTARAGNTGTAITIVEPQQIRYFTQVIIKGIGRSPKKQVTEIMK</sequence>
<dbReference type="EMBL" id="SNRW01018292">
    <property type="protein sequence ID" value="KAA6367477.1"/>
    <property type="molecule type" value="Genomic_DNA"/>
</dbReference>
<feature type="region of interest" description="Disordered" evidence="7">
    <location>
        <begin position="396"/>
        <end position="441"/>
    </location>
</feature>
<dbReference type="InterPro" id="IPR050079">
    <property type="entry name" value="DEAD_box_RNA_helicase"/>
</dbReference>
<dbReference type="GO" id="GO:0003724">
    <property type="term" value="F:RNA helicase activity"/>
    <property type="evidence" value="ECO:0007669"/>
    <property type="project" value="TreeGrafter"/>
</dbReference>
<comment type="caution">
    <text evidence="10">The sequence shown here is derived from an EMBL/GenBank/DDBJ whole genome shotgun (WGS) entry which is preliminary data.</text>
</comment>
<evidence type="ECO:0000313" key="10">
    <source>
        <dbReference type="EMBL" id="KAA6367477.1"/>
    </source>
</evidence>
<keyword evidence="4 5" id="KW-0067">ATP-binding</keyword>
<feature type="coiled-coil region" evidence="6">
    <location>
        <begin position="293"/>
        <end position="320"/>
    </location>
</feature>
<feature type="region of interest" description="Disordered" evidence="7">
    <location>
        <begin position="493"/>
        <end position="546"/>
    </location>
</feature>
<dbReference type="AlphaFoldDB" id="A0A5J4UA57"/>
<dbReference type="Gene3D" id="3.40.50.300">
    <property type="entry name" value="P-loop containing nucleotide triphosphate hydrolases"/>
    <property type="match status" value="2"/>
</dbReference>
<evidence type="ECO:0000313" key="11">
    <source>
        <dbReference type="Proteomes" id="UP000324800"/>
    </source>
</evidence>
<organism evidence="10 11">
    <name type="scientific">Streblomastix strix</name>
    <dbReference type="NCBI Taxonomy" id="222440"/>
    <lineage>
        <taxon>Eukaryota</taxon>
        <taxon>Metamonada</taxon>
        <taxon>Preaxostyla</taxon>
        <taxon>Oxymonadida</taxon>
        <taxon>Streblomastigidae</taxon>
        <taxon>Streblomastix</taxon>
    </lineage>
</organism>
<dbReference type="SMART" id="SM00487">
    <property type="entry name" value="DEXDc"/>
    <property type="match status" value="1"/>
</dbReference>
<dbReference type="Pfam" id="PF00271">
    <property type="entry name" value="Helicase_C"/>
    <property type="match status" value="1"/>
</dbReference>
<name>A0A5J4UA57_9EUKA</name>
<evidence type="ECO:0000256" key="6">
    <source>
        <dbReference type="SAM" id="Coils"/>
    </source>
</evidence>
<dbReference type="PANTHER" id="PTHR47959:SF1">
    <property type="entry name" value="ATP-DEPENDENT RNA HELICASE DBPA"/>
    <property type="match status" value="1"/>
</dbReference>
<accession>A0A5J4UA57</accession>
<dbReference type="InterPro" id="IPR001650">
    <property type="entry name" value="Helicase_C-like"/>
</dbReference>
<reference evidence="10 11" key="1">
    <citation type="submission" date="2019-03" db="EMBL/GenBank/DDBJ databases">
        <title>Single cell metagenomics reveals metabolic interactions within the superorganism composed of flagellate Streblomastix strix and complex community of Bacteroidetes bacteria on its surface.</title>
        <authorList>
            <person name="Treitli S.C."/>
            <person name="Kolisko M."/>
            <person name="Husnik F."/>
            <person name="Keeling P."/>
            <person name="Hampl V."/>
        </authorList>
    </citation>
    <scope>NUCLEOTIDE SEQUENCE [LARGE SCALE GENOMIC DNA]</scope>
    <source>
        <strain evidence="10">ST1C</strain>
    </source>
</reference>
<dbReference type="InterPro" id="IPR014001">
    <property type="entry name" value="Helicase_ATP-bd"/>
</dbReference>
<feature type="non-terminal residue" evidence="10">
    <location>
        <position position="758"/>
    </location>
</feature>
<dbReference type="PROSITE" id="PS51192">
    <property type="entry name" value="HELICASE_ATP_BIND_1"/>
    <property type="match status" value="1"/>
</dbReference>
<feature type="compositionally biased region" description="Low complexity" evidence="7">
    <location>
        <begin position="644"/>
        <end position="658"/>
    </location>
</feature>
<keyword evidence="6" id="KW-0175">Coiled coil</keyword>
<feature type="compositionally biased region" description="Acidic residues" evidence="7">
    <location>
        <begin position="532"/>
        <end position="546"/>
    </location>
</feature>
<dbReference type="Pfam" id="PF00270">
    <property type="entry name" value="DEAD"/>
    <property type="match status" value="1"/>
</dbReference>
<dbReference type="InterPro" id="IPR011545">
    <property type="entry name" value="DEAD/DEAH_box_helicase_dom"/>
</dbReference>
<dbReference type="InterPro" id="IPR000629">
    <property type="entry name" value="RNA-helicase_DEAD-box_CS"/>
</dbReference>
<dbReference type="PROSITE" id="PS51194">
    <property type="entry name" value="HELICASE_CTER"/>
    <property type="match status" value="1"/>
</dbReference>
<keyword evidence="1 5" id="KW-0547">Nucleotide-binding</keyword>
<keyword evidence="3 5" id="KW-0347">Helicase</keyword>
<evidence type="ECO:0000256" key="3">
    <source>
        <dbReference type="ARBA" id="ARBA00022806"/>
    </source>
</evidence>
<feature type="region of interest" description="Disordered" evidence="7">
    <location>
        <begin position="643"/>
        <end position="663"/>
    </location>
</feature>
<evidence type="ECO:0000256" key="4">
    <source>
        <dbReference type="ARBA" id="ARBA00022840"/>
    </source>
</evidence>
<dbReference type="GO" id="GO:0005524">
    <property type="term" value="F:ATP binding"/>
    <property type="evidence" value="ECO:0007669"/>
    <property type="project" value="UniProtKB-KW"/>
</dbReference>
<evidence type="ECO:0000256" key="1">
    <source>
        <dbReference type="ARBA" id="ARBA00022741"/>
    </source>
</evidence>
<feature type="compositionally biased region" description="Basic and acidic residues" evidence="7">
    <location>
        <begin position="517"/>
        <end position="531"/>
    </location>
</feature>
<gene>
    <name evidence="10" type="ORF">EZS28_036996</name>
</gene>